<sequence length="117" mass="13294">MTYAQRSFYASNHKGNYLQLLPRFGATDDNNTKLANRIGEENEDNTTTTGSNPSDAVHDSAEVNRVASWPKDRQPFWYINQQHINNQRGQKVPCINCVNPQQTAQQPLRQSPFASRS</sequence>
<keyword evidence="3" id="KW-1185">Reference proteome</keyword>
<organism evidence="2 3">
    <name type="scientific">Diploptera punctata</name>
    <name type="common">Pacific beetle cockroach</name>
    <dbReference type="NCBI Taxonomy" id="6984"/>
    <lineage>
        <taxon>Eukaryota</taxon>
        <taxon>Metazoa</taxon>
        <taxon>Ecdysozoa</taxon>
        <taxon>Arthropoda</taxon>
        <taxon>Hexapoda</taxon>
        <taxon>Insecta</taxon>
        <taxon>Pterygota</taxon>
        <taxon>Neoptera</taxon>
        <taxon>Polyneoptera</taxon>
        <taxon>Dictyoptera</taxon>
        <taxon>Blattodea</taxon>
        <taxon>Blaberoidea</taxon>
        <taxon>Blaberidae</taxon>
        <taxon>Diplopterinae</taxon>
        <taxon>Diploptera</taxon>
    </lineage>
</organism>
<proteinExistence type="predicted"/>
<dbReference type="EMBL" id="JASPKZ010008526">
    <property type="protein sequence ID" value="KAJ9579310.1"/>
    <property type="molecule type" value="Genomic_DNA"/>
</dbReference>
<protein>
    <submittedName>
        <fullName evidence="2">Uncharacterized protein</fullName>
    </submittedName>
</protein>
<evidence type="ECO:0000313" key="2">
    <source>
        <dbReference type="EMBL" id="KAJ9579310.1"/>
    </source>
</evidence>
<evidence type="ECO:0000256" key="1">
    <source>
        <dbReference type="SAM" id="MobiDB-lite"/>
    </source>
</evidence>
<reference evidence="2" key="2">
    <citation type="submission" date="2023-05" db="EMBL/GenBank/DDBJ databases">
        <authorList>
            <person name="Fouks B."/>
        </authorList>
    </citation>
    <scope>NUCLEOTIDE SEQUENCE</scope>
    <source>
        <strain evidence="2">Stay&amp;Tobe</strain>
        <tissue evidence="2">Testes</tissue>
    </source>
</reference>
<gene>
    <name evidence="2" type="ORF">L9F63_024584</name>
</gene>
<comment type="caution">
    <text evidence="2">The sequence shown here is derived from an EMBL/GenBank/DDBJ whole genome shotgun (WGS) entry which is preliminary data.</text>
</comment>
<name>A0AAD8E6P1_DIPPU</name>
<evidence type="ECO:0000313" key="3">
    <source>
        <dbReference type="Proteomes" id="UP001233999"/>
    </source>
</evidence>
<accession>A0AAD8E6P1</accession>
<reference evidence="2" key="1">
    <citation type="journal article" date="2023" name="IScience">
        <title>Live-bearing cockroach genome reveals convergent evolutionary mechanisms linked to viviparity in insects and beyond.</title>
        <authorList>
            <person name="Fouks B."/>
            <person name="Harrison M.C."/>
            <person name="Mikhailova A.A."/>
            <person name="Marchal E."/>
            <person name="English S."/>
            <person name="Carruthers M."/>
            <person name="Jennings E.C."/>
            <person name="Chiamaka E.L."/>
            <person name="Frigard R.A."/>
            <person name="Pippel M."/>
            <person name="Attardo G.M."/>
            <person name="Benoit J.B."/>
            <person name="Bornberg-Bauer E."/>
            <person name="Tobe S.S."/>
        </authorList>
    </citation>
    <scope>NUCLEOTIDE SEQUENCE</scope>
    <source>
        <strain evidence="2">Stay&amp;Tobe</strain>
    </source>
</reference>
<dbReference type="Proteomes" id="UP001233999">
    <property type="component" value="Unassembled WGS sequence"/>
</dbReference>
<feature type="region of interest" description="Disordered" evidence="1">
    <location>
        <begin position="37"/>
        <end position="61"/>
    </location>
</feature>
<dbReference type="AlphaFoldDB" id="A0AAD8E6P1"/>